<protein>
    <submittedName>
        <fullName evidence="8">3-deoxy-D-manno-octulosonate 8-phosphate phosphatase (KDO 8-P phosphatase)</fullName>
    </submittedName>
</protein>
<feature type="binding site" evidence="7">
    <location>
        <position position="111"/>
    </location>
    <ligand>
        <name>Mg(2+)</name>
        <dbReference type="ChEBI" id="CHEBI:18420"/>
    </ligand>
</feature>
<dbReference type="SFLD" id="SFLDG01138">
    <property type="entry name" value="C1.6.2:_Deoxy-d-mannose-octulo"/>
    <property type="match status" value="1"/>
</dbReference>
<evidence type="ECO:0000256" key="3">
    <source>
        <dbReference type="ARBA" id="ARBA00011881"/>
    </source>
</evidence>
<dbReference type="InterPro" id="IPR050793">
    <property type="entry name" value="CMP-NeuNAc_synthase"/>
</dbReference>
<dbReference type="Pfam" id="PF08282">
    <property type="entry name" value="Hydrolase_3"/>
    <property type="match status" value="1"/>
</dbReference>
<proteinExistence type="inferred from homology"/>
<dbReference type="InterPro" id="IPR036412">
    <property type="entry name" value="HAD-like_sf"/>
</dbReference>
<dbReference type="GO" id="GO:0046872">
    <property type="term" value="F:metal ion binding"/>
    <property type="evidence" value="ECO:0007669"/>
    <property type="project" value="UniProtKB-KW"/>
</dbReference>
<comment type="cofactor">
    <cofactor evidence="1 7">
        <name>Mg(2+)</name>
        <dbReference type="ChEBI" id="CHEBI:18420"/>
    </cofactor>
</comment>
<feature type="binding site" evidence="7">
    <location>
        <position position="20"/>
    </location>
    <ligand>
        <name>substrate</name>
    </ligand>
</feature>
<comment type="caution">
    <text evidence="8">The sequence shown here is derived from an EMBL/GenBank/DDBJ whole genome shotgun (WGS) entry which is preliminary data.</text>
</comment>
<dbReference type="NCBIfam" id="TIGR01670">
    <property type="entry name" value="KdsC-phosphatas"/>
    <property type="match status" value="1"/>
</dbReference>
<dbReference type="PIRSF" id="PIRSF006118">
    <property type="entry name" value="KDO8-P_Ptase"/>
    <property type="match status" value="1"/>
</dbReference>
<keyword evidence="9" id="KW-1185">Reference proteome</keyword>
<reference evidence="8 9" key="1">
    <citation type="submission" date="2018-07" db="EMBL/GenBank/DDBJ databases">
        <title>Genomic Encyclopedia of Type Strains, Phase IV (KMG-IV): sequencing the most valuable type-strain genomes for metagenomic binning, comparative biology and taxonomic classification.</title>
        <authorList>
            <person name="Goeker M."/>
        </authorList>
    </citation>
    <scope>NUCLEOTIDE SEQUENCE [LARGE SCALE GENOMIC DNA]</scope>
    <source>
        <strain evidence="8 9">DSM 21410</strain>
    </source>
</reference>
<organism evidence="8 9">
    <name type="scientific">Schleiferia thermophila</name>
    <dbReference type="NCBI Taxonomy" id="884107"/>
    <lineage>
        <taxon>Bacteria</taxon>
        <taxon>Pseudomonadati</taxon>
        <taxon>Bacteroidota</taxon>
        <taxon>Flavobacteriia</taxon>
        <taxon>Flavobacteriales</taxon>
        <taxon>Schleiferiaceae</taxon>
        <taxon>Schleiferia</taxon>
    </lineage>
</organism>
<evidence type="ECO:0000256" key="7">
    <source>
        <dbReference type="PIRSR" id="PIRSR006118-2"/>
    </source>
</evidence>
<dbReference type="PANTHER" id="PTHR21485:SF3">
    <property type="entry name" value="N-ACYLNEURAMINATE CYTIDYLYLTRANSFERASE"/>
    <property type="match status" value="1"/>
</dbReference>
<evidence type="ECO:0000256" key="5">
    <source>
        <dbReference type="ARBA" id="ARBA00022801"/>
    </source>
</evidence>
<dbReference type="AlphaFoldDB" id="A0A369AA47"/>
<dbReference type="EMBL" id="QPJS01000001">
    <property type="protein sequence ID" value="RCX04967.1"/>
    <property type="molecule type" value="Genomic_DNA"/>
</dbReference>
<sequence length="174" mass="19311">MQLNYKQILPEITTFIFDIDGVLTDGRIHVLPDGRAVRNMTTHDSFVIQLAIKKGLKVAFISGGSGLGVSEILRNLGVVDLYLNASDKMEAYCDLKACYGLSDAEICYMGDDLPDYNIMTKVRLAACPSNAAPEIRAVSHYVSPKNGGNGCVRDILEQALRVRQWWNDSQCHTW</sequence>
<keyword evidence="5" id="KW-0378">Hydrolase</keyword>
<feature type="binding site" evidence="7">
    <location>
        <position position="18"/>
    </location>
    <ligand>
        <name>Mg(2+)</name>
        <dbReference type="ChEBI" id="CHEBI:18420"/>
    </ligand>
</feature>
<dbReference type="Gene3D" id="3.40.50.1000">
    <property type="entry name" value="HAD superfamily/HAD-like"/>
    <property type="match status" value="1"/>
</dbReference>
<dbReference type="SFLD" id="SFLDS00003">
    <property type="entry name" value="Haloacid_Dehalogenase"/>
    <property type="match status" value="1"/>
</dbReference>
<dbReference type="InterPro" id="IPR023214">
    <property type="entry name" value="HAD_sf"/>
</dbReference>
<evidence type="ECO:0000313" key="9">
    <source>
        <dbReference type="Proteomes" id="UP000253517"/>
    </source>
</evidence>
<evidence type="ECO:0000313" key="8">
    <source>
        <dbReference type="EMBL" id="RCX04967.1"/>
    </source>
</evidence>
<evidence type="ECO:0000256" key="4">
    <source>
        <dbReference type="ARBA" id="ARBA00022723"/>
    </source>
</evidence>
<dbReference type="GO" id="GO:0008781">
    <property type="term" value="F:N-acylneuraminate cytidylyltransferase activity"/>
    <property type="evidence" value="ECO:0007669"/>
    <property type="project" value="TreeGrafter"/>
</dbReference>
<dbReference type="GO" id="GO:0016788">
    <property type="term" value="F:hydrolase activity, acting on ester bonds"/>
    <property type="evidence" value="ECO:0007669"/>
    <property type="project" value="InterPro"/>
</dbReference>
<dbReference type="InterPro" id="IPR010023">
    <property type="entry name" value="KdsC_fam"/>
</dbReference>
<dbReference type="Proteomes" id="UP000253517">
    <property type="component" value="Unassembled WGS sequence"/>
</dbReference>
<comment type="subunit">
    <text evidence="3">Homotetramer.</text>
</comment>
<dbReference type="SUPFAM" id="SSF56784">
    <property type="entry name" value="HAD-like"/>
    <property type="match status" value="1"/>
</dbReference>
<evidence type="ECO:0000256" key="6">
    <source>
        <dbReference type="ARBA" id="ARBA00022842"/>
    </source>
</evidence>
<evidence type="ECO:0000256" key="2">
    <source>
        <dbReference type="ARBA" id="ARBA00005893"/>
    </source>
</evidence>
<keyword evidence="4 7" id="KW-0479">Metal-binding</keyword>
<comment type="similarity">
    <text evidence="2">Belongs to the KdsC family.</text>
</comment>
<accession>A0A369AA47</accession>
<name>A0A369AA47_9FLAO</name>
<dbReference type="PANTHER" id="PTHR21485">
    <property type="entry name" value="HAD SUPERFAMILY MEMBERS CMAS AND KDSC"/>
    <property type="match status" value="1"/>
</dbReference>
<dbReference type="RefSeq" id="WP_037357833.1">
    <property type="nucleotide sequence ID" value="NZ_BHZF01000001.1"/>
</dbReference>
<gene>
    <name evidence="8" type="ORF">DES35_101246</name>
</gene>
<evidence type="ECO:0000256" key="1">
    <source>
        <dbReference type="ARBA" id="ARBA00001946"/>
    </source>
</evidence>
<dbReference type="SFLD" id="SFLDG01136">
    <property type="entry name" value="C1.6:_Phosphoserine_Phosphatas"/>
    <property type="match status" value="1"/>
</dbReference>
<keyword evidence="6 7" id="KW-0460">Magnesium</keyword>